<proteinExistence type="predicted"/>
<organism evidence="1 2">
    <name type="scientific">Microbulbifer elongatus</name>
    <dbReference type="NCBI Taxonomy" id="86173"/>
    <lineage>
        <taxon>Bacteria</taxon>
        <taxon>Pseudomonadati</taxon>
        <taxon>Pseudomonadota</taxon>
        <taxon>Gammaproteobacteria</taxon>
        <taxon>Cellvibrionales</taxon>
        <taxon>Microbulbiferaceae</taxon>
        <taxon>Microbulbifer</taxon>
    </lineage>
</organism>
<keyword evidence="2" id="KW-1185">Reference proteome</keyword>
<reference evidence="1" key="1">
    <citation type="thesis" date="2020" institute="Technische Universitat Dresden" country="Dresden, Germany">
        <title>The Agarolytic System of Microbulbifer elongatus PORT2, Isolated from Batu Karas, Pangandaran West Java Indonesia.</title>
        <authorList>
            <person name="Anggraeni S.R."/>
        </authorList>
    </citation>
    <scope>NUCLEOTIDE SEQUENCE</scope>
    <source>
        <strain evidence="1">PORT2</strain>
    </source>
</reference>
<gene>
    <name evidence="1" type="ORF">HXX02_14135</name>
</gene>
<comment type="caution">
    <text evidence="1">The sequence shown here is derived from an EMBL/GenBank/DDBJ whole genome shotgun (WGS) entry which is preliminary data.</text>
</comment>
<evidence type="ECO:0000313" key="1">
    <source>
        <dbReference type="EMBL" id="MCQ3830581.1"/>
    </source>
</evidence>
<protein>
    <recommendedName>
        <fullName evidence="3">DUF1795 domain-containing protein</fullName>
    </recommendedName>
</protein>
<evidence type="ECO:0008006" key="3">
    <source>
        <dbReference type="Google" id="ProtNLM"/>
    </source>
</evidence>
<accession>A0ABT1P657</accession>
<dbReference type="RefSeq" id="WP_255875497.1">
    <property type="nucleotide sequence ID" value="NZ_JACASI010000034.1"/>
</dbReference>
<name>A0ABT1P657_9GAMM</name>
<dbReference type="EMBL" id="JACASI010000034">
    <property type="protein sequence ID" value="MCQ3830581.1"/>
    <property type="molecule type" value="Genomic_DNA"/>
</dbReference>
<dbReference type="Proteomes" id="UP001205566">
    <property type="component" value="Unassembled WGS sequence"/>
</dbReference>
<evidence type="ECO:0000313" key="2">
    <source>
        <dbReference type="Proteomes" id="UP001205566"/>
    </source>
</evidence>
<sequence length="125" mass="14141">MSLDWMTTKENSLPEAIAGNDREFTVYRAEVKSPDDQNVQRAIDATTEKACELLEGNIQDDSRYLLFGWNVDTATLTIVVTDDGKVRDSHAVVQCTFATDGQPLNTEDIQFWIKDFLSSYAPFLR</sequence>